<feature type="binding site" evidence="13">
    <location>
        <position position="305"/>
    </location>
    <ligand>
        <name>Zn(2+)</name>
        <dbReference type="ChEBI" id="CHEBI:29105"/>
    </ligand>
</feature>
<dbReference type="InterPro" id="IPR050134">
    <property type="entry name" value="NAD-dep_sirtuin_deacylases"/>
</dbReference>
<evidence type="ECO:0000256" key="10">
    <source>
        <dbReference type="ARBA" id="ARBA00068847"/>
    </source>
</evidence>
<organism evidence="16 17">
    <name type="scientific">Ditylenchus destructor</name>
    <dbReference type="NCBI Taxonomy" id="166010"/>
    <lineage>
        <taxon>Eukaryota</taxon>
        <taxon>Metazoa</taxon>
        <taxon>Ecdysozoa</taxon>
        <taxon>Nematoda</taxon>
        <taxon>Chromadorea</taxon>
        <taxon>Rhabditida</taxon>
        <taxon>Tylenchina</taxon>
        <taxon>Tylenchomorpha</taxon>
        <taxon>Sphaerularioidea</taxon>
        <taxon>Anguinidae</taxon>
        <taxon>Anguininae</taxon>
        <taxon>Ditylenchus</taxon>
    </lineage>
</organism>
<comment type="caution">
    <text evidence="16">The sequence shown here is derived from an EMBL/GenBank/DDBJ whole genome shotgun (WGS) entry which is preliminary data.</text>
</comment>
<dbReference type="InterPro" id="IPR026590">
    <property type="entry name" value="Ssirtuin_cat_dom"/>
</dbReference>
<dbReference type="InterPro" id="IPR003000">
    <property type="entry name" value="Sirtuin"/>
</dbReference>
<dbReference type="EMBL" id="JAKKPZ010000002">
    <property type="protein sequence ID" value="KAI1726150.1"/>
    <property type="molecule type" value="Genomic_DNA"/>
</dbReference>
<evidence type="ECO:0000256" key="4">
    <source>
        <dbReference type="ARBA" id="ARBA00012928"/>
    </source>
</evidence>
<dbReference type="FunFam" id="3.30.1600.10:FF:000013">
    <property type="entry name" value="NAD-dependent protein deacetylase sirtuin-1"/>
    <property type="match status" value="1"/>
</dbReference>
<keyword evidence="7 13" id="KW-0862">Zinc</keyword>
<dbReference type="PANTHER" id="PTHR11085:SF9">
    <property type="entry name" value="NAD-DEPENDENT PROTEIN DEACETYLASE SIRTUIN-1"/>
    <property type="match status" value="1"/>
</dbReference>
<keyword evidence="17" id="KW-1185">Reference proteome</keyword>
<dbReference type="Pfam" id="PF02146">
    <property type="entry name" value="SIR2"/>
    <property type="match status" value="1"/>
</dbReference>
<feature type="compositionally biased region" description="Basic and acidic residues" evidence="14">
    <location>
        <begin position="660"/>
        <end position="673"/>
    </location>
</feature>
<dbReference type="InterPro" id="IPR029035">
    <property type="entry name" value="DHS-like_NAD/FAD-binding_dom"/>
</dbReference>
<feature type="binding site" evidence="13">
    <location>
        <position position="326"/>
    </location>
    <ligand>
        <name>Zn(2+)</name>
        <dbReference type="ChEBI" id="CHEBI:29105"/>
    </ligand>
</feature>
<evidence type="ECO:0000256" key="5">
    <source>
        <dbReference type="ARBA" id="ARBA00022679"/>
    </source>
</evidence>
<evidence type="ECO:0000313" key="17">
    <source>
        <dbReference type="Proteomes" id="UP001201812"/>
    </source>
</evidence>
<feature type="domain" description="Deacetylase sirtuin-type" evidence="15">
    <location>
        <begin position="167"/>
        <end position="431"/>
    </location>
</feature>
<sequence>MTVIASKFDIFRFLFGAKSSILKKFACSGDSLHRITRDKKFYKFAFEEKQSFKSFTMSQSPSSTVVEQKQNPCGEESSNISDHVKQAAFIKDKCEGATLTSCTATEESSTTVTNESVRWQIEFESSLTPKQVLEYLVPRYPIPDSMTDEIAIQLILELCSEKRTREKLPNYNTFEDAVELFKKSKNILVLTGAGVSVSCGIPDFRSVNGIYARLHKDFPELPDPQSMFDIDFFRKNPAPFYNFAKEIFPGQFKPSVSHMFIKFLEESGKLLRNYTQNIDTLEKVAGIERVIECHGSFSKATCLQCKNEVDSEEIKEDVMAKKVAYCKKCHTGVVKPNIVFFGEDLGDKFHVQMSEDRDKIDLLVVIGSSLKVQPVALIPFNIDPDVPQILINRERLTRYQADIKLLGNCDDIIIAISMAIGGEIQQKMIQELLSRPTQFAHILNTISQFKSPAILSSHTNQLQQPFVPRHMSVEDFKLILSNEENAHAEASDEPASKRLKEDTGNKSPPNQSAALWESNYVLVESKLPPNTTLLVAPNLNVFKGAELYYERDNETFCRSVGSRYHSALDEDSENVVHKIGTYSDSSSSCSSSSTQGYTDSQQSGSENDRGGSCPPNTRYYPQLDNDQSEHFKHKLTKEEGLWMEKMTRASSCPESDPESEFYRDMDEWRTKDE</sequence>
<evidence type="ECO:0000256" key="9">
    <source>
        <dbReference type="ARBA" id="ARBA00023242"/>
    </source>
</evidence>
<evidence type="ECO:0000256" key="12">
    <source>
        <dbReference type="ARBA" id="ARBA00083601"/>
    </source>
</evidence>
<feature type="region of interest" description="Disordered" evidence="14">
    <location>
        <begin position="487"/>
        <end position="512"/>
    </location>
</feature>
<comment type="subcellular location">
    <subcellularLocation>
        <location evidence="2">Nucleus</location>
    </subcellularLocation>
</comment>
<name>A0AAD4R9H4_9BILA</name>
<gene>
    <name evidence="16" type="ORF">DdX_02847</name>
</gene>
<dbReference type="Gene3D" id="3.30.1600.10">
    <property type="entry name" value="SIR2/SIRT2 'Small Domain"/>
    <property type="match status" value="1"/>
</dbReference>
<keyword evidence="8" id="KW-0520">NAD</keyword>
<evidence type="ECO:0000313" key="16">
    <source>
        <dbReference type="EMBL" id="KAI1726150.1"/>
    </source>
</evidence>
<reference evidence="16" key="1">
    <citation type="submission" date="2022-01" db="EMBL/GenBank/DDBJ databases">
        <title>Genome Sequence Resource for Two Populations of Ditylenchus destructor, the Migratory Endoparasitic Phytonematode.</title>
        <authorList>
            <person name="Zhang H."/>
            <person name="Lin R."/>
            <person name="Xie B."/>
        </authorList>
    </citation>
    <scope>NUCLEOTIDE SEQUENCE</scope>
    <source>
        <strain evidence="16">BazhouSP</strain>
    </source>
</reference>
<proteinExistence type="inferred from homology"/>
<feature type="binding site" evidence="13">
    <location>
        <position position="329"/>
    </location>
    <ligand>
        <name>Zn(2+)</name>
        <dbReference type="ChEBI" id="CHEBI:29105"/>
    </ligand>
</feature>
<feature type="region of interest" description="Disordered" evidence="14">
    <location>
        <begin position="581"/>
        <end position="673"/>
    </location>
</feature>
<dbReference type="AlphaFoldDB" id="A0AAD4R9H4"/>
<feature type="active site" description="Proton acceptor" evidence="13">
    <location>
        <position position="294"/>
    </location>
</feature>
<keyword evidence="9" id="KW-0539">Nucleus</keyword>
<protein>
    <recommendedName>
        <fullName evidence="10">NAD-dependent protein deacetylase sir-2.1</fullName>
        <ecNumber evidence="4">2.3.1.286</ecNumber>
    </recommendedName>
    <alternativeName>
        <fullName evidence="11">Protein sir-2.1</fullName>
    </alternativeName>
    <alternativeName>
        <fullName evidence="12">Regulatory protein SIR2 homolog 1</fullName>
    </alternativeName>
</protein>
<comment type="similarity">
    <text evidence="3">Belongs to the sirtuin family. Class I subfamily.</text>
</comment>
<feature type="compositionally biased region" description="Basic and acidic residues" evidence="14">
    <location>
        <begin position="487"/>
        <end position="504"/>
    </location>
</feature>
<feature type="compositionally biased region" description="Basic and acidic residues" evidence="14">
    <location>
        <begin position="636"/>
        <end position="647"/>
    </location>
</feature>
<dbReference type="GO" id="GO:0003714">
    <property type="term" value="F:transcription corepressor activity"/>
    <property type="evidence" value="ECO:0007669"/>
    <property type="project" value="TreeGrafter"/>
</dbReference>
<evidence type="ECO:0000256" key="8">
    <source>
        <dbReference type="ARBA" id="ARBA00023027"/>
    </source>
</evidence>
<evidence type="ECO:0000259" key="15">
    <source>
        <dbReference type="PROSITE" id="PS50305"/>
    </source>
</evidence>
<comment type="cofactor">
    <cofactor evidence="1">
        <name>Zn(2+)</name>
        <dbReference type="ChEBI" id="CHEBI:29105"/>
    </cofactor>
</comment>
<feature type="compositionally biased region" description="Low complexity" evidence="14">
    <location>
        <begin position="581"/>
        <end position="605"/>
    </location>
</feature>
<dbReference type="Proteomes" id="UP001201812">
    <property type="component" value="Unassembled WGS sequence"/>
</dbReference>
<evidence type="ECO:0000256" key="1">
    <source>
        <dbReference type="ARBA" id="ARBA00001947"/>
    </source>
</evidence>
<dbReference type="Gene3D" id="3.40.50.1220">
    <property type="entry name" value="TPP-binding domain"/>
    <property type="match status" value="1"/>
</dbReference>
<evidence type="ECO:0000256" key="3">
    <source>
        <dbReference type="ARBA" id="ARBA00006924"/>
    </source>
</evidence>
<evidence type="ECO:0000256" key="6">
    <source>
        <dbReference type="ARBA" id="ARBA00022723"/>
    </source>
</evidence>
<dbReference type="GO" id="GO:0070403">
    <property type="term" value="F:NAD+ binding"/>
    <property type="evidence" value="ECO:0007669"/>
    <property type="project" value="InterPro"/>
</dbReference>
<dbReference type="PANTHER" id="PTHR11085">
    <property type="entry name" value="NAD-DEPENDENT PROTEIN DEACYLASE SIRTUIN-5, MITOCHONDRIAL-RELATED"/>
    <property type="match status" value="1"/>
</dbReference>
<evidence type="ECO:0000256" key="11">
    <source>
        <dbReference type="ARBA" id="ARBA00075618"/>
    </source>
</evidence>
<dbReference type="GO" id="GO:0005654">
    <property type="term" value="C:nucleoplasm"/>
    <property type="evidence" value="ECO:0007669"/>
    <property type="project" value="TreeGrafter"/>
</dbReference>
<keyword evidence="5" id="KW-0808">Transferase</keyword>
<dbReference type="InterPro" id="IPR026591">
    <property type="entry name" value="Sirtuin_cat_small_dom_sf"/>
</dbReference>
<evidence type="ECO:0000256" key="14">
    <source>
        <dbReference type="SAM" id="MobiDB-lite"/>
    </source>
</evidence>
<accession>A0AAD4R9H4</accession>
<keyword evidence="6 13" id="KW-0479">Metal-binding</keyword>
<dbReference type="CDD" id="cd01408">
    <property type="entry name" value="SIRT1"/>
    <property type="match status" value="1"/>
</dbReference>
<dbReference type="GO" id="GO:0017136">
    <property type="term" value="F:histone deacetylase activity, NAD-dependent"/>
    <property type="evidence" value="ECO:0007669"/>
    <property type="project" value="TreeGrafter"/>
</dbReference>
<evidence type="ECO:0000256" key="2">
    <source>
        <dbReference type="ARBA" id="ARBA00004123"/>
    </source>
</evidence>
<dbReference type="GO" id="GO:0005637">
    <property type="term" value="C:nuclear inner membrane"/>
    <property type="evidence" value="ECO:0007669"/>
    <property type="project" value="TreeGrafter"/>
</dbReference>
<dbReference type="EC" id="2.3.1.286" evidence="4"/>
<dbReference type="GO" id="GO:0002039">
    <property type="term" value="F:p53 binding"/>
    <property type="evidence" value="ECO:0007669"/>
    <property type="project" value="TreeGrafter"/>
</dbReference>
<evidence type="ECO:0000256" key="13">
    <source>
        <dbReference type="PROSITE-ProRule" id="PRU00236"/>
    </source>
</evidence>
<dbReference type="GO" id="GO:0046872">
    <property type="term" value="F:metal ion binding"/>
    <property type="evidence" value="ECO:0007669"/>
    <property type="project" value="UniProtKB-KW"/>
</dbReference>
<feature type="binding site" evidence="13">
    <location>
        <position position="302"/>
    </location>
    <ligand>
        <name>Zn(2+)</name>
        <dbReference type="ChEBI" id="CHEBI:29105"/>
    </ligand>
</feature>
<evidence type="ECO:0000256" key="7">
    <source>
        <dbReference type="ARBA" id="ARBA00022833"/>
    </source>
</evidence>
<dbReference type="PROSITE" id="PS50305">
    <property type="entry name" value="SIRTUIN"/>
    <property type="match status" value="1"/>
</dbReference>
<dbReference type="GO" id="GO:0033553">
    <property type="term" value="C:rDNA heterochromatin"/>
    <property type="evidence" value="ECO:0007669"/>
    <property type="project" value="TreeGrafter"/>
</dbReference>
<dbReference type="SUPFAM" id="SSF52467">
    <property type="entry name" value="DHS-like NAD/FAD-binding domain"/>
    <property type="match status" value="1"/>
</dbReference>